<dbReference type="Proteomes" id="UP000256877">
    <property type="component" value="Unassembled WGS sequence"/>
</dbReference>
<proteinExistence type="predicted"/>
<dbReference type="InterPro" id="IPR007214">
    <property type="entry name" value="YbaK/aa-tRNA-synth-assoc-dom"/>
</dbReference>
<feature type="domain" description="YbaK/aminoacyl-tRNA synthetase-associated" evidence="1">
    <location>
        <begin position="17"/>
        <end position="121"/>
    </location>
</feature>
<dbReference type="GO" id="GO:0002161">
    <property type="term" value="F:aminoacyl-tRNA deacylase activity"/>
    <property type="evidence" value="ECO:0007669"/>
    <property type="project" value="InterPro"/>
</dbReference>
<dbReference type="EMBL" id="NMUE01000009">
    <property type="protein sequence ID" value="RFA96858.1"/>
    <property type="molecule type" value="Genomic_DNA"/>
</dbReference>
<dbReference type="InterPro" id="IPR036754">
    <property type="entry name" value="YbaK/aa-tRNA-synt-asso_dom_sf"/>
</dbReference>
<sequence>MSRISLEDFGEVIRLAEPVRTVKEAARAIGVEEGKIVKTLVVKCGGEFKAYIIRGTKKLDLKKLGCSMATPQEVLNMTGYPVGGVPPVLNIPVYIDIDLLKDEYVYGGGGDDYSLLKFQPRVLVERGVAKPVEL</sequence>
<evidence type="ECO:0000259" key="1">
    <source>
        <dbReference type="Pfam" id="PF04073"/>
    </source>
</evidence>
<reference evidence="4 5" key="1">
    <citation type="submission" date="2017-07" db="EMBL/GenBank/DDBJ databases">
        <title>Draft genome sequence of aerobic hyperthermophilic archaea, Pyrobaculum aerophilum YKB31 and YKB32.</title>
        <authorList>
            <person name="Mochizuki T."/>
            <person name="Berliner A.J."/>
            <person name="Yoshida-Takashima Y."/>
            <person name="Takaki Y."/>
            <person name="Nunoura T."/>
            <person name="Takai K."/>
        </authorList>
    </citation>
    <scope>NUCLEOTIDE SEQUENCE [LARGE SCALE GENOMIC DNA]</scope>
    <source>
        <strain evidence="2 5">YKB31</strain>
        <strain evidence="3 4">YKB32</strain>
    </source>
</reference>
<evidence type="ECO:0000313" key="5">
    <source>
        <dbReference type="Proteomes" id="UP000257123"/>
    </source>
</evidence>
<dbReference type="Gene3D" id="3.90.960.10">
    <property type="entry name" value="YbaK/aminoacyl-tRNA synthetase-associated domain"/>
    <property type="match status" value="1"/>
</dbReference>
<dbReference type="RefSeq" id="WP_116420777.1">
    <property type="nucleotide sequence ID" value="NZ_NMUE01000009.1"/>
</dbReference>
<dbReference type="Proteomes" id="UP000257123">
    <property type="component" value="Unassembled WGS sequence"/>
</dbReference>
<dbReference type="PANTHER" id="PTHR30411">
    <property type="entry name" value="CYTOPLASMIC PROTEIN"/>
    <property type="match status" value="1"/>
</dbReference>
<name>A0A371R0P3_9CREN</name>
<dbReference type="PANTHER" id="PTHR30411:SF1">
    <property type="entry name" value="CYTOPLASMIC PROTEIN"/>
    <property type="match status" value="1"/>
</dbReference>
<comment type="caution">
    <text evidence="2">The sequence shown here is derived from an EMBL/GenBank/DDBJ whole genome shotgun (WGS) entry which is preliminary data.</text>
</comment>
<dbReference type="EMBL" id="NMUF01000031">
    <property type="protein sequence ID" value="RFA97112.1"/>
    <property type="molecule type" value="Genomic_DNA"/>
</dbReference>
<dbReference type="SUPFAM" id="SSF55826">
    <property type="entry name" value="YbaK/ProRS associated domain"/>
    <property type="match status" value="1"/>
</dbReference>
<organism evidence="2 5">
    <name type="scientific">Pyrobaculum aerophilum</name>
    <dbReference type="NCBI Taxonomy" id="13773"/>
    <lineage>
        <taxon>Archaea</taxon>
        <taxon>Thermoproteota</taxon>
        <taxon>Thermoprotei</taxon>
        <taxon>Thermoproteales</taxon>
        <taxon>Thermoproteaceae</taxon>
        <taxon>Pyrobaculum</taxon>
    </lineage>
</organism>
<evidence type="ECO:0000313" key="3">
    <source>
        <dbReference type="EMBL" id="RFA97112.1"/>
    </source>
</evidence>
<evidence type="ECO:0000313" key="4">
    <source>
        <dbReference type="Proteomes" id="UP000256877"/>
    </source>
</evidence>
<dbReference type="AlphaFoldDB" id="A0A371R0P3"/>
<dbReference type="OrthoDB" id="27691at2157"/>
<accession>A0A371R0P3</accession>
<evidence type="ECO:0000313" key="2">
    <source>
        <dbReference type="EMBL" id="RFA96858.1"/>
    </source>
</evidence>
<gene>
    <name evidence="2" type="ORF">CGL51_04045</name>
    <name evidence="3" type="ORF">CGL52_09975</name>
</gene>
<dbReference type="Pfam" id="PF04073">
    <property type="entry name" value="tRNA_edit"/>
    <property type="match status" value="1"/>
</dbReference>
<protein>
    <recommendedName>
        <fullName evidence="1">YbaK/aminoacyl-tRNA synthetase-associated domain-containing protein</fullName>
    </recommendedName>
</protein>